<sequence length="343" mass="37146">MNPTQDRPFVLAGVSGVRRVAQLTGPDSINHTDRVGIAGTDLGSMFEADGRVWFVFGDTFGRREPGFTGGGGDEWRSNALAHTTDTDPADGIVFDGFVVDEQGRARELLGSEKVDHSEMTVIPTYGFAANGAMYLAYMSVRHWGEPGEWEVNHAGLAKSVDHGQTWVKLAAPIWPGDGNFVQVSVAQVDGELYFWGVTHGRFGGVRLMKVAPAQVEAADAYRYFAGTASDGAPIWSSDPAAAHTIVEDTVGELSVVWNEHLSRWLMSYTNGGGAGASLREGLTPWGPWGDAITLVSAAAVPGLYSPYMLPRYTADGGRTIYFTLSVWDPYNVFWYRADLVSRA</sequence>
<feature type="domain" description="DUF4185" evidence="1">
    <location>
        <begin position="28"/>
        <end position="336"/>
    </location>
</feature>
<proteinExistence type="predicted"/>
<dbReference type="InterPro" id="IPR025442">
    <property type="entry name" value="DUF4185"/>
</dbReference>
<organism evidence="2 3">
    <name type="scientific">Catellatospora methionotrophica</name>
    <dbReference type="NCBI Taxonomy" id="121620"/>
    <lineage>
        <taxon>Bacteria</taxon>
        <taxon>Bacillati</taxon>
        <taxon>Actinomycetota</taxon>
        <taxon>Actinomycetes</taxon>
        <taxon>Micromonosporales</taxon>
        <taxon>Micromonosporaceae</taxon>
        <taxon>Catellatospora</taxon>
    </lineage>
</organism>
<dbReference type="Proteomes" id="UP000660339">
    <property type="component" value="Unassembled WGS sequence"/>
</dbReference>
<comment type="caution">
    <text evidence="2">The sequence shown here is derived from an EMBL/GenBank/DDBJ whole genome shotgun (WGS) entry which is preliminary data.</text>
</comment>
<dbReference type="Pfam" id="PF13810">
    <property type="entry name" value="DUF4185"/>
    <property type="match status" value="1"/>
</dbReference>
<accession>A0A8J3LAV8</accession>
<evidence type="ECO:0000313" key="2">
    <source>
        <dbReference type="EMBL" id="GIG14803.1"/>
    </source>
</evidence>
<evidence type="ECO:0000259" key="1">
    <source>
        <dbReference type="Pfam" id="PF13810"/>
    </source>
</evidence>
<dbReference type="RefSeq" id="WP_166378344.1">
    <property type="nucleotide sequence ID" value="NZ_BAAATT010000007.1"/>
</dbReference>
<gene>
    <name evidence="2" type="ORF">Cme02nite_31350</name>
</gene>
<protein>
    <recommendedName>
        <fullName evidence="1">DUF4185 domain-containing protein</fullName>
    </recommendedName>
</protein>
<name>A0A8J3LAV8_9ACTN</name>
<reference evidence="2" key="1">
    <citation type="submission" date="2021-01" db="EMBL/GenBank/DDBJ databases">
        <title>Whole genome shotgun sequence of Catellatospora methionotrophica NBRC 14553.</title>
        <authorList>
            <person name="Komaki H."/>
            <person name="Tamura T."/>
        </authorList>
    </citation>
    <scope>NUCLEOTIDE SEQUENCE</scope>
    <source>
        <strain evidence="2">NBRC 14553</strain>
    </source>
</reference>
<dbReference type="AlphaFoldDB" id="A0A8J3LAV8"/>
<dbReference type="EMBL" id="BONJ01000016">
    <property type="protein sequence ID" value="GIG14803.1"/>
    <property type="molecule type" value="Genomic_DNA"/>
</dbReference>
<evidence type="ECO:0000313" key="3">
    <source>
        <dbReference type="Proteomes" id="UP000660339"/>
    </source>
</evidence>
<keyword evidence="3" id="KW-1185">Reference proteome</keyword>